<feature type="chain" id="PRO_5024903333" description="DUF5329 domain-containing protein" evidence="1">
    <location>
        <begin position="23"/>
        <end position="134"/>
    </location>
</feature>
<name>A0A5N1IJY0_9BACT</name>
<dbReference type="Pfam" id="PF17263">
    <property type="entry name" value="DUF5329"/>
    <property type="match status" value="1"/>
</dbReference>
<dbReference type="RefSeq" id="WP_150905145.1">
    <property type="nucleotide sequence ID" value="NZ_VTWT01000010.1"/>
</dbReference>
<keyword evidence="3" id="KW-1185">Reference proteome</keyword>
<comment type="caution">
    <text evidence="2">The sequence shown here is derived from an EMBL/GenBank/DDBJ whole genome shotgun (WGS) entry which is preliminary data.</text>
</comment>
<dbReference type="Proteomes" id="UP000326570">
    <property type="component" value="Unassembled WGS sequence"/>
</dbReference>
<keyword evidence="1" id="KW-0732">Signal</keyword>
<sequence length="134" mass="15240">MHKLFTFTFALLLTGWSQQVMAQQGKTGGIKPATVSARKLTEDQKIEHLINYIRGLEGATFIRNGSEYSAKAAAEHLELKRKNAGSRIKTARQFIDNLASESSMSGKKYQIRMKEGKTYFSRELLLKELERIEK</sequence>
<evidence type="ECO:0000313" key="2">
    <source>
        <dbReference type="EMBL" id="KAA9326052.1"/>
    </source>
</evidence>
<dbReference type="EMBL" id="VTWT01000010">
    <property type="protein sequence ID" value="KAA9326052.1"/>
    <property type="molecule type" value="Genomic_DNA"/>
</dbReference>
<protein>
    <recommendedName>
        <fullName evidence="4">DUF5329 domain-containing protein</fullName>
    </recommendedName>
</protein>
<evidence type="ECO:0008006" key="4">
    <source>
        <dbReference type="Google" id="ProtNLM"/>
    </source>
</evidence>
<dbReference type="AlphaFoldDB" id="A0A5N1IJY0"/>
<evidence type="ECO:0000256" key="1">
    <source>
        <dbReference type="SAM" id="SignalP"/>
    </source>
</evidence>
<gene>
    <name evidence="2" type="ORF">F0P94_16680</name>
</gene>
<dbReference type="InterPro" id="IPR035242">
    <property type="entry name" value="DUF5329"/>
</dbReference>
<accession>A0A5N1IJY0</accession>
<reference evidence="2 3" key="1">
    <citation type="submission" date="2019-09" db="EMBL/GenBank/DDBJ databases">
        <title>Genome sequence of Adhaeribacter sp. M2.</title>
        <authorList>
            <person name="Srinivasan S."/>
        </authorList>
    </citation>
    <scope>NUCLEOTIDE SEQUENCE [LARGE SCALE GENOMIC DNA]</scope>
    <source>
        <strain evidence="2 3">M2</strain>
    </source>
</reference>
<evidence type="ECO:0000313" key="3">
    <source>
        <dbReference type="Proteomes" id="UP000326570"/>
    </source>
</evidence>
<feature type="signal peptide" evidence="1">
    <location>
        <begin position="1"/>
        <end position="22"/>
    </location>
</feature>
<organism evidence="2 3">
    <name type="scientific">Adhaeribacter soli</name>
    <dbReference type="NCBI Taxonomy" id="2607655"/>
    <lineage>
        <taxon>Bacteria</taxon>
        <taxon>Pseudomonadati</taxon>
        <taxon>Bacteroidota</taxon>
        <taxon>Cytophagia</taxon>
        <taxon>Cytophagales</taxon>
        <taxon>Hymenobacteraceae</taxon>
        <taxon>Adhaeribacter</taxon>
    </lineage>
</organism>
<proteinExistence type="predicted"/>